<dbReference type="EMBL" id="AFGF01000269">
    <property type="protein sequence ID" value="EGO61905.1"/>
    <property type="molecule type" value="Genomic_DNA"/>
</dbReference>
<comment type="caution">
    <text evidence="2">The sequence shown here is derived from an EMBL/GenBank/DDBJ whole genome shotgun (WGS) entry which is preliminary data.</text>
</comment>
<dbReference type="PROSITE" id="PS00409">
    <property type="entry name" value="PROKAR_NTER_METHYL"/>
    <property type="match status" value="1"/>
</dbReference>
<keyword evidence="1" id="KW-0472">Membrane</keyword>
<sequence length="163" mass="18018">MSLNAGRQAGKSQQGFTLVELMVAVMLAIMMITVMAGIMRVSVKLYNSSVHQLQIQQNARLAAEYMVRDFRYARQIGAVDTGSARLQDKTGAEVMYRLGTNHVLYRVRNGGINALTDEKYAVSDLIFQWRDSGIMHISFAVQNPATGDSFRIDTGVAPLNLSD</sequence>
<reference evidence="2 3" key="1">
    <citation type="journal article" date="2011" name="EMBO J.">
        <title>Structural diversity of bacterial flagellar motors.</title>
        <authorList>
            <person name="Chen S."/>
            <person name="Beeby M."/>
            <person name="Murphy G.E."/>
            <person name="Leadbetter J.R."/>
            <person name="Hendrixson D.R."/>
            <person name="Briegel A."/>
            <person name="Li Z."/>
            <person name="Shi J."/>
            <person name="Tocheva E.I."/>
            <person name="Muller A."/>
            <person name="Dobro M.J."/>
            <person name="Jensen G.J."/>
        </authorList>
    </citation>
    <scope>NUCLEOTIDE SEQUENCE [LARGE SCALE GENOMIC DNA]</scope>
    <source>
        <strain evidence="2 3">DSM 6540</strain>
    </source>
</reference>
<evidence type="ECO:0000313" key="2">
    <source>
        <dbReference type="EMBL" id="EGO61905.1"/>
    </source>
</evidence>
<dbReference type="STRING" id="1009370.ALO_20557"/>
<dbReference type="AlphaFoldDB" id="F7NPR4"/>
<protein>
    <recommendedName>
        <fullName evidence="4">Prepilin-type N-terminal cleavage/methylation domain-containing protein</fullName>
    </recommendedName>
</protein>
<keyword evidence="1" id="KW-0812">Transmembrane</keyword>
<keyword evidence="3" id="KW-1185">Reference proteome</keyword>
<dbReference type="OrthoDB" id="6712892at2"/>
<dbReference type="eggNOG" id="ENOG5033BQX">
    <property type="taxonomic scope" value="Bacteria"/>
</dbReference>
<gene>
    <name evidence="2" type="ORF">ALO_20557</name>
</gene>
<dbReference type="Proteomes" id="UP000003240">
    <property type="component" value="Unassembled WGS sequence"/>
</dbReference>
<name>F7NPR4_9FIRM</name>
<feature type="transmembrane region" description="Helical" evidence="1">
    <location>
        <begin position="21"/>
        <end position="39"/>
    </location>
</feature>
<organism evidence="2 3">
    <name type="scientific">Acetonema longum DSM 6540</name>
    <dbReference type="NCBI Taxonomy" id="1009370"/>
    <lineage>
        <taxon>Bacteria</taxon>
        <taxon>Bacillati</taxon>
        <taxon>Bacillota</taxon>
        <taxon>Negativicutes</taxon>
        <taxon>Acetonemataceae</taxon>
        <taxon>Acetonema</taxon>
    </lineage>
</organism>
<proteinExistence type="predicted"/>
<evidence type="ECO:0008006" key="4">
    <source>
        <dbReference type="Google" id="ProtNLM"/>
    </source>
</evidence>
<keyword evidence="1" id="KW-1133">Transmembrane helix</keyword>
<dbReference type="RefSeq" id="WP_004099607.1">
    <property type="nucleotide sequence ID" value="NZ_AFGF01000269.1"/>
</dbReference>
<evidence type="ECO:0000256" key="1">
    <source>
        <dbReference type="SAM" id="Phobius"/>
    </source>
</evidence>
<dbReference type="Pfam" id="PF07963">
    <property type="entry name" value="N_methyl"/>
    <property type="match status" value="1"/>
</dbReference>
<dbReference type="InterPro" id="IPR012902">
    <property type="entry name" value="N_methyl_site"/>
</dbReference>
<evidence type="ECO:0000313" key="3">
    <source>
        <dbReference type="Proteomes" id="UP000003240"/>
    </source>
</evidence>
<accession>F7NPR4</accession>